<keyword evidence="3" id="KW-1185">Reference proteome</keyword>
<protein>
    <submittedName>
        <fullName evidence="2">Uncharacterized protein</fullName>
    </submittedName>
</protein>
<feature type="compositionally biased region" description="Basic and acidic residues" evidence="1">
    <location>
        <begin position="20"/>
        <end position="29"/>
    </location>
</feature>
<dbReference type="EMBL" id="KB446538">
    <property type="protein sequence ID" value="EME45801.1"/>
    <property type="molecule type" value="Genomic_DNA"/>
</dbReference>
<sequence length="114" mass="12838">MSSPSQNRTARPSLDSNDSFPKKSNDKTRPLSRPNSAASSMDIEMKQMRVSSESVLRDHPSPPRPHSTQKAPSPKPRQKQRAQSTPFSDCGRHSNQWLFNNVSLTDCVKTLFEK</sequence>
<dbReference type="HOGENOM" id="CLU_2121020_0_0_1"/>
<gene>
    <name evidence="2" type="ORF">DOTSEDRAFT_71477</name>
</gene>
<reference evidence="2 3" key="2">
    <citation type="journal article" date="2012" name="PLoS Pathog.">
        <title>Diverse lifestyles and strategies of plant pathogenesis encoded in the genomes of eighteen Dothideomycetes fungi.</title>
        <authorList>
            <person name="Ohm R.A."/>
            <person name="Feau N."/>
            <person name="Henrissat B."/>
            <person name="Schoch C.L."/>
            <person name="Horwitz B.A."/>
            <person name="Barry K.W."/>
            <person name="Condon B.J."/>
            <person name="Copeland A.C."/>
            <person name="Dhillon B."/>
            <person name="Glaser F."/>
            <person name="Hesse C.N."/>
            <person name="Kosti I."/>
            <person name="LaButti K."/>
            <person name="Lindquist E.A."/>
            <person name="Lucas S."/>
            <person name="Salamov A.A."/>
            <person name="Bradshaw R.E."/>
            <person name="Ciuffetti L."/>
            <person name="Hamelin R.C."/>
            <person name="Kema G.H.J."/>
            <person name="Lawrence C."/>
            <person name="Scott J.A."/>
            <person name="Spatafora J.W."/>
            <person name="Turgeon B.G."/>
            <person name="de Wit P.J.G.M."/>
            <person name="Zhong S."/>
            <person name="Goodwin S.B."/>
            <person name="Grigoriev I.V."/>
        </authorList>
    </citation>
    <scope>NUCLEOTIDE SEQUENCE [LARGE SCALE GENOMIC DNA]</scope>
    <source>
        <strain evidence="3">NZE10 / CBS 128990</strain>
    </source>
</reference>
<name>N1PQS5_DOTSN</name>
<evidence type="ECO:0000313" key="3">
    <source>
        <dbReference type="Proteomes" id="UP000016933"/>
    </source>
</evidence>
<reference evidence="3" key="1">
    <citation type="journal article" date="2012" name="PLoS Genet.">
        <title>The genomes of the fungal plant pathogens Cladosporium fulvum and Dothistroma septosporum reveal adaptation to different hosts and lifestyles but also signatures of common ancestry.</title>
        <authorList>
            <person name="de Wit P.J.G.M."/>
            <person name="van der Burgt A."/>
            <person name="Oekmen B."/>
            <person name="Stergiopoulos I."/>
            <person name="Abd-Elsalam K.A."/>
            <person name="Aerts A.L."/>
            <person name="Bahkali A.H."/>
            <person name="Beenen H.G."/>
            <person name="Chettri P."/>
            <person name="Cox M.P."/>
            <person name="Datema E."/>
            <person name="de Vries R.P."/>
            <person name="Dhillon B."/>
            <person name="Ganley A.R."/>
            <person name="Griffiths S.A."/>
            <person name="Guo Y."/>
            <person name="Hamelin R.C."/>
            <person name="Henrissat B."/>
            <person name="Kabir M.S."/>
            <person name="Jashni M.K."/>
            <person name="Kema G."/>
            <person name="Klaubauf S."/>
            <person name="Lapidus A."/>
            <person name="Levasseur A."/>
            <person name="Lindquist E."/>
            <person name="Mehrabi R."/>
            <person name="Ohm R.A."/>
            <person name="Owen T.J."/>
            <person name="Salamov A."/>
            <person name="Schwelm A."/>
            <person name="Schijlen E."/>
            <person name="Sun H."/>
            <person name="van den Burg H.A."/>
            <person name="van Ham R.C.H.J."/>
            <person name="Zhang S."/>
            <person name="Goodwin S.B."/>
            <person name="Grigoriev I.V."/>
            <person name="Collemare J."/>
            <person name="Bradshaw R.E."/>
        </authorList>
    </citation>
    <scope>NUCLEOTIDE SEQUENCE [LARGE SCALE GENOMIC DNA]</scope>
    <source>
        <strain evidence="3">NZE10 / CBS 128990</strain>
    </source>
</reference>
<organism evidence="2 3">
    <name type="scientific">Dothistroma septosporum (strain NZE10 / CBS 128990)</name>
    <name type="common">Red band needle blight fungus</name>
    <name type="synonym">Mycosphaerella pini</name>
    <dbReference type="NCBI Taxonomy" id="675120"/>
    <lineage>
        <taxon>Eukaryota</taxon>
        <taxon>Fungi</taxon>
        <taxon>Dikarya</taxon>
        <taxon>Ascomycota</taxon>
        <taxon>Pezizomycotina</taxon>
        <taxon>Dothideomycetes</taxon>
        <taxon>Dothideomycetidae</taxon>
        <taxon>Mycosphaerellales</taxon>
        <taxon>Mycosphaerellaceae</taxon>
        <taxon>Dothistroma</taxon>
    </lineage>
</organism>
<proteinExistence type="predicted"/>
<accession>N1PQS5</accession>
<feature type="region of interest" description="Disordered" evidence="1">
    <location>
        <begin position="1"/>
        <end position="95"/>
    </location>
</feature>
<feature type="compositionally biased region" description="Polar residues" evidence="1">
    <location>
        <begin position="81"/>
        <end position="95"/>
    </location>
</feature>
<evidence type="ECO:0000313" key="2">
    <source>
        <dbReference type="EMBL" id="EME45801.1"/>
    </source>
</evidence>
<evidence type="ECO:0000256" key="1">
    <source>
        <dbReference type="SAM" id="MobiDB-lite"/>
    </source>
</evidence>
<dbReference type="OrthoDB" id="5089392at2759"/>
<feature type="compositionally biased region" description="Polar residues" evidence="1">
    <location>
        <begin position="1"/>
        <end position="19"/>
    </location>
</feature>
<dbReference type="AlphaFoldDB" id="N1PQS5"/>
<dbReference type="Proteomes" id="UP000016933">
    <property type="component" value="Unassembled WGS sequence"/>
</dbReference>